<proteinExistence type="predicted"/>
<feature type="compositionally biased region" description="Polar residues" evidence="1">
    <location>
        <begin position="53"/>
        <end position="68"/>
    </location>
</feature>
<reference evidence="2 3" key="1">
    <citation type="submission" date="2020-08" db="EMBL/GenBank/DDBJ databases">
        <authorList>
            <person name="Newling K."/>
            <person name="Davey J."/>
            <person name="Forrester S."/>
        </authorList>
    </citation>
    <scope>NUCLEOTIDE SEQUENCE [LARGE SCALE GENOMIC DNA]</scope>
    <source>
        <strain evidence="3">Crithidia deanei Carvalho (ATCC PRA-265)</strain>
    </source>
</reference>
<accession>A0A7G2C6A3</accession>
<dbReference type="AlphaFoldDB" id="A0A7G2C6A3"/>
<evidence type="ECO:0000313" key="2">
    <source>
        <dbReference type="EMBL" id="CAD2215276.1"/>
    </source>
</evidence>
<dbReference type="VEuPathDB" id="TriTrypDB:ADEAN_000273100"/>
<feature type="compositionally biased region" description="Basic and acidic residues" evidence="1">
    <location>
        <begin position="168"/>
        <end position="185"/>
    </location>
</feature>
<feature type="region of interest" description="Disordered" evidence="1">
    <location>
        <begin position="43"/>
        <end position="70"/>
    </location>
</feature>
<dbReference type="EMBL" id="LR877148">
    <property type="protein sequence ID" value="CAD2215276.1"/>
    <property type="molecule type" value="Genomic_DNA"/>
</dbReference>
<feature type="region of interest" description="Disordered" evidence="1">
    <location>
        <begin position="1"/>
        <end position="23"/>
    </location>
</feature>
<evidence type="ECO:0000256" key="1">
    <source>
        <dbReference type="SAM" id="MobiDB-lite"/>
    </source>
</evidence>
<keyword evidence="3" id="KW-1185">Reference proteome</keyword>
<feature type="region of interest" description="Disordered" evidence="1">
    <location>
        <begin position="167"/>
        <end position="195"/>
    </location>
</feature>
<feature type="compositionally biased region" description="Basic residues" evidence="1">
    <location>
        <begin position="120"/>
        <end position="130"/>
    </location>
</feature>
<name>A0A7G2C6A3_9TRYP</name>
<gene>
    <name evidence="2" type="ORF">ADEAN_000273100</name>
</gene>
<protein>
    <submittedName>
        <fullName evidence="2">Uncharacterized protein</fullName>
    </submittedName>
</protein>
<evidence type="ECO:0000313" key="3">
    <source>
        <dbReference type="Proteomes" id="UP000515908"/>
    </source>
</evidence>
<feature type="region of interest" description="Disordered" evidence="1">
    <location>
        <begin position="116"/>
        <end position="148"/>
    </location>
</feature>
<organism evidence="2 3">
    <name type="scientific">Angomonas deanei</name>
    <dbReference type="NCBI Taxonomy" id="59799"/>
    <lineage>
        <taxon>Eukaryota</taxon>
        <taxon>Discoba</taxon>
        <taxon>Euglenozoa</taxon>
        <taxon>Kinetoplastea</taxon>
        <taxon>Metakinetoplastina</taxon>
        <taxon>Trypanosomatida</taxon>
        <taxon>Trypanosomatidae</taxon>
        <taxon>Strigomonadinae</taxon>
        <taxon>Angomonas</taxon>
    </lineage>
</organism>
<sequence length="329" mass="36894">MEQHKKPIRGSKTSLKPTCYAGGIPPAPPSKAFALTDVFEKDVSSESSKRGSHQYNVTMTPSSVSQDVPKSVGEYEFESVSSWDEFENSAEEELDGEAVLELRKLKERIECVRVRNPFPTKKKKRKSERKSRKEEEPVAPSPLAEDRFRVSEGNDLSIFIATPASLVKKAEPAEDPSPLKREHIEAPPPKIPPDQLWETLRQTNTVFPPSLPPPPVSPPLQELHVNRILPTYKERLKTATPVPVRGGAQFTFKSNLFPSSLTSHFSHPSEAVSQSPSRYGEYSESMTMIGMSPVSSDEEEELANPRRKLFIKGVSPNFHWRKGSEEDIF</sequence>
<dbReference type="Proteomes" id="UP000515908">
    <property type="component" value="Chromosome 04"/>
</dbReference>